<name>A0AAN7U3W4_9PEZI</name>
<comment type="caution">
    <text evidence="2">The sequence shown here is derived from an EMBL/GenBank/DDBJ whole genome shotgun (WGS) entry which is preliminary data.</text>
</comment>
<keyword evidence="1" id="KW-1133">Transmembrane helix</keyword>
<sequence length="151" mass="16063">MLVGVGSPEFVGVQLFVMLLPLLGTVGLLLMLVTPVEDIVVPRLELLVETAGVLVGVLITLVVSILELVGGLIVIEDEVATHEMPSWLLVIFGANTYIVVGKYTVVVVASAHSPELPIADTALSKRLHTSAHELSFFILTGVFFMMSPEAG</sequence>
<keyword evidence="1" id="KW-0812">Transmembrane</keyword>
<organism evidence="2 3">
    <name type="scientific">Xylaria bambusicola</name>
    <dbReference type="NCBI Taxonomy" id="326684"/>
    <lineage>
        <taxon>Eukaryota</taxon>
        <taxon>Fungi</taxon>
        <taxon>Dikarya</taxon>
        <taxon>Ascomycota</taxon>
        <taxon>Pezizomycotina</taxon>
        <taxon>Sordariomycetes</taxon>
        <taxon>Xylariomycetidae</taxon>
        <taxon>Xylariales</taxon>
        <taxon>Xylariaceae</taxon>
        <taxon>Xylaria</taxon>
    </lineage>
</organism>
<dbReference type="AlphaFoldDB" id="A0AAN7U3W4"/>
<evidence type="ECO:0000256" key="1">
    <source>
        <dbReference type="SAM" id="Phobius"/>
    </source>
</evidence>
<gene>
    <name evidence="2" type="ORF">RRF57_000475</name>
</gene>
<dbReference type="EMBL" id="JAWHQM010000001">
    <property type="protein sequence ID" value="KAK5624760.1"/>
    <property type="molecule type" value="Genomic_DNA"/>
</dbReference>
<reference evidence="2 3" key="1">
    <citation type="submission" date="2023-10" db="EMBL/GenBank/DDBJ databases">
        <title>Draft genome sequence of Xylaria bambusicola isolate GMP-LS, the root and basal stem rot pathogen of sugarcane in Indonesia.</title>
        <authorList>
            <person name="Selvaraj P."/>
            <person name="Muralishankar V."/>
            <person name="Muruganantham S."/>
            <person name="Sp S."/>
            <person name="Haryani S."/>
            <person name="Lau K.J.X."/>
            <person name="Naqvi N.I."/>
        </authorList>
    </citation>
    <scope>NUCLEOTIDE SEQUENCE [LARGE SCALE GENOMIC DNA]</scope>
    <source>
        <strain evidence="2">GMP-LS</strain>
    </source>
</reference>
<feature type="transmembrane region" description="Helical" evidence="1">
    <location>
        <begin position="87"/>
        <end position="109"/>
    </location>
</feature>
<dbReference type="Proteomes" id="UP001305414">
    <property type="component" value="Unassembled WGS sequence"/>
</dbReference>
<accession>A0AAN7U3W4</accession>
<keyword evidence="3" id="KW-1185">Reference proteome</keyword>
<evidence type="ECO:0000313" key="2">
    <source>
        <dbReference type="EMBL" id="KAK5624760.1"/>
    </source>
</evidence>
<protein>
    <submittedName>
        <fullName evidence="2">Uncharacterized protein</fullName>
    </submittedName>
</protein>
<evidence type="ECO:0000313" key="3">
    <source>
        <dbReference type="Proteomes" id="UP001305414"/>
    </source>
</evidence>
<proteinExistence type="predicted"/>
<feature type="transmembrane region" description="Helical" evidence="1">
    <location>
        <begin position="12"/>
        <end position="34"/>
    </location>
</feature>
<feature type="transmembrane region" description="Helical" evidence="1">
    <location>
        <begin position="46"/>
        <end position="75"/>
    </location>
</feature>
<keyword evidence="1" id="KW-0472">Membrane</keyword>